<protein>
    <submittedName>
        <fullName evidence="4">Sialic acid-binding lectin 1</fullName>
    </submittedName>
</protein>
<evidence type="ECO:0000313" key="4">
    <source>
        <dbReference type="EMBL" id="AAC27742.1"/>
    </source>
</evidence>
<dbReference type="SMART" id="SM00186">
    <property type="entry name" value="FBG"/>
    <property type="match status" value="1"/>
</dbReference>
<reference evidence="4" key="1">
    <citation type="journal article" date="1998" name="Eur. J. Biochem.">
        <title>Sialic-acid-binding lectin from the slug Limax flavus--cloning, expression of the polypeptide, and tissue localization.</title>
        <authorList>
            <person name="Kurachi S."/>
            <person name="Song Z."/>
            <person name="Takagaki M."/>
            <person name="Yang Q."/>
            <person name="Winter H.C."/>
            <person name="Kurachi K."/>
            <person name="Goldstein I.J."/>
        </authorList>
    </citation>
    <scope>NUCLEOTIDE SEQUENCE</scope>
    <source>
        <tissue evidence="4">Eviscerated body tissues</tissue>
    </source>
</reference>
<dbReference type="PANTHER" id="PTHR19143">
    <property type="entry name" value="FIBRINOGEN/TENASCIN/ANGIOPOEITIN"/>
    <property type="match status" value="1"/>
</dbReference>
<organism evidence="4">
    <name type="scientific">Limacus flavus</name>
    <name type="common">Spotted garden slug</name>
    <name type="synonym">Limax flavus</name>
    <dbReference type="NCBI Taxonomy" id="36461"/>
    <lineage>
        <taxon>Eukaryota</taxon>
        <taxon>Metazoa</taxon>
        <taxon>Spiralia</taxon>
        <taxon>Lophotrochozoa</taxon>
        <taxon>Mollusca</taxon>
        <taxon>Gastropoda</taxon>
        <taxon>Heterobranchia</taxon>
        <taxon>Euthyneura</taxon>
        <taxon>Panpulmonata</taxon>
        <taxon>Eupulmonata</taxon>
        <taxon>Stylommatophora</taxon>
        <taxon>Helicina</taxon>
        <taxon>Limacoidea</taxon>
        <taxon>Limacidae</taxon>
        <taxon>Limacus</taxon>
    </lineage>
</organism>
<dbReference type="PROSITE" id="PS51406">
    <property type="entry name" value="FIBRINOGEN_C_2"/>
    <property type="match status" value="1"/>
</dbReference>
<feature type="signal peptide" evidence="2">
    <location>
        <begin position="1"/>
        <end position="21"/>
    </location>
</feature>
<dbReference type="InterPro" id="IPR036056">
    <property type="entry name" value="Fibrinogen-like_C"/>
</dbReference>
<dbReference type="PROSITE" id="PS00514">
    <property type="entry name" value="FIBRINOGEN_C_1"/>
    <property type="match status" value="1"/>
</dbReference>
<dbReference type="InterPro" id="IPR014716">
    <property type="entry name" value="Fibrinogen_a/b/g_C_1"/>
</dbReference>
<dbReference type="GO" id="GO:0030246">
    <property type="term" value="F:carbohydrate binding"/>
    <property type="evidence" value="ECO:0007669"/>
    <property type="project" value="UniProtKB-KW"/>
</dbReference>
<gene>
    <name evidence="4" type="primary">SBL1</name>
</gene>
<dbReference type="PIR" id="A48505">
    <property type="entry name" value="A48505"/>
</dbReference>
<proteinExistence type="evidence at transcript level"/>
<dbReference type="PANTHER" id="PTHR19143:SF458">
    <property type="entry name" value="FIBRINOGEN C-TERMINAL DOMAIN-CONTAINING PROTEIN-RELATED"/>
    <property type="match status" value="1"/>
</dbReference>
<accession>O76333</accession>
<keyword evidence="1" id="KW-1015">Disulfide bond</keyword>
<keyword evidence="2" id="KW-0732">Signal</keyword>
<dbReference type="InterPro" id="IPR002181">
    <property type="entry name" value="Fibrinogen_a/b/g_C_dom"/>
</dbReference>
<feature type="chain" id="PRO_5004159735" evidence="2">
    <location>
        <begin position="22"/>
        <end position="199"/>
    </location>
</feature>
<dbReference type="GO" id="GO:0005615">
    <property type="term" value="C:extracellular space"/>
    <property type="evidence" value="ECO:0007669"/>
    <property type="project" value="TreeGrafter"/>
</dbReference>
<sequence>MSVLFLAASFLLLASFELVAAQGCPRQDPGDWIVIQRRLNADVNFYRGWADYKHGFGDLRCNFWLGNEKIHQLTSHGRYKLRVEFTFNNKSYFAEYSTFKILGEADKYKLQVGGYSGNAGDALTFHNGMAFSTNDRDNDADSIDCAKVYHGAWWYKTCHESNLNGKWGSKKYGEGLNWKAKTTFTATATSSLLKIKALK</sequence>
<dbReference type="SUPFAM" id="SSF56496">
    <property type="entry name" value="Fibrinogen C-terminal domain-like"/>
    <property type="match status" value="1"/>
</dbReference>
<dbReference type="InterPro" id="IPR050373">
    <property type="entry name" value="Fibrinogen_C-term_domain"/>
</dbReference>
<feature type="domain" description="Fibrinogen C-terminal" evidence="3">
    <location>
        <begin position="1"/>
        <end position="199"/>
    </location>
</feature>
<name>O76333_LIMFL</name>
<dbReference type="CDD" id="cd00087">
    <property type="entry name" value="FReD"/>
    <property type="match status" value="1"/>
</dbReference>
<evidence type="ECO:0000259" key="3">
    <source>
        <dbReference type="PROSITE" id="PS51406"/>
    </source>
</evidence>
<dbReference type="Gene3D" id="3.90.215.10">
    <property type="entry name" value="Gamma Fibrinogen, chain A, domain 1"/>
    <property type="match status" value="1"/>
</dbReference>
<dbReference type="AlphaFoldDB" id="O76333"/>
<keyword evidence="4" id="KW-0430">Lectin</keyword>
<evidence type="ECO:0000256" key="1">
    <source>
        <dbReference type="ARBA" id="ARBA00023157"/>
    </source>
</evidence>
<dbReference type="InterPro" id="IPR020837">
    <property type="entry name" value="Fibrinogen_CS"/>
</dbReference>
<evidence type="ECO:0000256" key="2">
    <source>
        <dbReference type="SAM" id="SignalP"/>
    </source>
</evidence>
<dbReference type="Pfam" id="PF00147">
    <property type="entry name" value="Fibrinogen_C"/>
    <property type="match status" value="1"/>
</dbReference>
<dbReference type="SMR" id="O76333"/>
<dbReference type="EMBL" id="AF060449">
    <property type="protein sequence ID" value="AAC27742.1"/>
    <property type="molecule type" value="mRNA"/>
</dbReference>